<dbReference type="InterPro" id="IPR037225">
    <property type="entry name" value="Nuo51_FMN-bd_sf"/>
</dbReference>
<evidence type="ECO:0000256" key="8">
    <source>
        <dbReference type="HAMAP-Rule" id="MF_00461"/>
    </source>
</evidence>
<feature type="binding site" evidence="8">
    <location>
        <position position="422"/>
    </location>
    <ligand>
        <name>[4Fe-4S] cluster</name>
        <dbReference type="ChEBI" id="CHEBI:49883"/>
        <label>2</label>
    </ligand>
</feature>
<protein>
    <recommendedName>
        <fullName evidence="8">Ion-translocating oxidoreductase complex subunit C</fullName>
        <ecNumber evidence="8">7.-.-.-</ecNumber>
    </recommendedName>
    <alternativeName>
        <fullName evidence="8">Rnf electron transport complex subunit C</fullName>
    </alternativeName>
</protein>
<dbReference type="InterPro" id="IPR017896">
    <property type="entry name" value="4Fe4S_Fe-S-bd"/>
</dbReference>
<keyword evidence="8" id="KW-0472">Membrane</keyword>
<dbReference type="InterPro" id="IPR010208">
    <property type="entry name" value="Ion_transpt_RnfC/RsxC"/>
</dbReference>
<feature type="compositionally biased region" description="Basic and acidic residues" evidence="9">
    <location>
        <begin position="702"/>
        <end position="717"/>
    </location>
</feature>
<comment type="similarity">
    <text evidence="8">Belongs to the 4Fe4S bacterial-type ferredoxin family. RnfC subfamily.</text>
</comment>
<dbReference type="HAMAP" id="MF_00461">
    <property type="entry name" value="RsxC_RnfC"/>
    <property type="match status" value="1"/>
</dbReference>
<feature type="domain" description="4Fe-4S ferredoxin-type" evidence="10">
    <location>
        <begin position="413"/>
        <end position="442"/>
    </location>
</feature>
<keyword evidence="5 8" id="KW-0249">Electron transport</keyword>
<dbReference type="Proteomes" id="UP001652504">
    <property type="component" value="Unassembled WGS sequence"/>
</dbReference>
<evidence type="ECO:0000313" key="11">
    <source>
        <dbReference type="EMBL" id="MCV2885622.1"/>
    </source>
</evidence>
<dbReference type="Gene3D" id="3.30.70.20">
    <property type="match status" value="1"/>
</dbReference>
<dbReference type="InterPro" id="IPR017900">
    <property type="entry name" value="4Fe4S_Fe_S_CS"/>
</dbReference>
<dbReference type="Pfam" id="PF01512">
    <property type="entry name" value="Complex1_51K"/>
    <property type="match status" value="1"/>
</dbReference>
<evidence type="ECO:0000256" key="7">
    <source>
        <dbReference type="ARBA" id="ARBA00023014"/>
    </source>
</evidence>
<keyword evidence="8" id="KW-1003">Cell membrane</keyword>
<feature type="binding site" evidence="8">
    <location>
        <position position="425"/>
    </location>
    <ligand>
        <name>[4Fe-4S] cluster</name>
        <dbReference type="ChEBI" id="CHEBI:49883"/>
        <label>2</label>
    </ligand>
</feature>
<keyword evidence="8" id="KW-1278">Translocase</keyword>
<dbReference type="SUPFAM" id="SSF46548">
    <property type="entry name" value="alpha-helical ferredoxin"/>
    <property type="match status" value="1"/>
</dbReference>
<dbReference type="PANTHER" id="PTHR43034">
    <property type="entry name" value="ION-TRANSLOCATING OXIDOREDUCTASE COMPLEX SUBUNIT C"/>
    <property type="match status" value="1"/>
</dbReference>
<dbReference type="NCBIfam" id="NF003454">
    <property type="entry name" value="PRK05035.1"/>
    <property type="match status" value="1"/>
</dbReference>
<dbReference type="Pfam" id="PF12838">
    <property type="entry name" value="Fer4_7"/>
    <property type="match status" value="1"/>
</dbReference>
<keyword evidence="4 8" id="KW-0677">Repeat</keyword>
<feature type="compositionally biased region" description="Polar residues" evidence="9">
    <location>
        <begin position="594"/>
        <end position="614"/>
    </location>
</feature>
<dbReference type="Gene3D" id="3.40.50.11540">
    <property type="entry name" value="NADH-ubiquinone oxidoreductase 51kDa subunit"/>
    <property type="match status" value="1"/>
</dbReference>
<feature type="binding site" evidence="8">
    <location>
        <position position="383"/>
    </location>
    <ligand>
        <name>[4Fe-4S] cluster</name>
        <dbReference type="ChEBI" id="CHEBI:49883"/>
        <label>1</label>
    </ligand>
</feature>
<feature type="domain" description="4Fe-4S ferredoxin-type" evidence="10">
    <location>
        <begin position="374"/>
        <end position="403"/>
    </location>
</feature>
<evidence type="ECO:0000256" key="5">
    <source>
        <dbReference type="ARBA" id="ARBA00022982"/>
    </source>
</evidence>
<feature type="binding site" evidence="8">
    <location>
        <position position="393"/>
    </location>
    <ligand>
        <name>[4Fe-4S] cluster</name>
        <dbReference type="ChEBI" id="CHEBI:49883"/>
        <label>2</label>
    </ligand>
</feature>
<dbReference type="InterPro" id="IPR011538">
    <property type="entry name" value="Nuo51_FMN-bd"/>
</dbReference>
<dbReference type="Pfam" id="PF13375">
    <property type="entry name" value="RnfC_N"/>
    <property type="match status" value="1"/>
</dbReference>
<keyword evidence="3 8" id="KW-0479">Metal-binding</keyword>
<name>A0ABT3ABG3_9ALTE</name>
<keyword evidence="7 8" id="KW-0411">Iron-sulfur</keyword>
<comment type="subunit">
    <text evidence="8">The complex is composed of six subunits: RnfA, RnfB, RnfC, RnfD, RnfE and RnfG.</text>
</comment>
<proteinExistence type="inferred from homology"/>
<dbReference type="SUPFAM" id="SSF142019">
    <property type="entry name" value="Nqo1 FMN-binding domain-like"/>
    <property type="match status" value="1"/>
</dbReference>
<comment type="subcellular location">
    <subcellularLocation>
        <location evidence="8">Cell inner membrane</location>
        <topology evidence="8">Peripheral membrane protein</topology>
    </subcellularLocation>
</comment>
<feature type="binding site" evidence="8">
    <location>
        <position position="389"/>
    </location>
    <ligand>
        <name>[4Fe-4S] cluster</name>
        <dbReference type="ChEBI" id="CHEBI:49883"/>
        <label>1</label>
    </ligand>
</feature>
<feature type="region of interest" description="Disordered" evidence="9">
    <location>
        <begin position="471"/>
        <end position="776"/>
    </location>
</feature>
<evidence type="ECO:0000256" key="1">
    <source>
        <dbReference type="ARBA" id="ARBA00022448"/>
    </source>
</evidence>
<gene>
    <name evidence="11" type="primary">rsxC</name>
    <name evidence="8" type="synonym">rnfC</name>
    <name evidence="11" type="ORF">OE749_13065</name>
</gene>
<comment type="function">
    <text evidence="8">Part of a membrane-bound complex that couples electron transfer with translocation of ions across the membrane.</text>
</comment>
<feature type="compositionally biased region" description="Polar residues" evidence="9">
    <location>
        <begin position="645"/>
        <end position="654"/>
    </location>
</feature>
<dbReference type="RefSeq" id="WP_263712904.1">
    <property type="nucleotide sequence ID" value="NZ_JAOWKX010000006.1"/>
</dbReference>
<dbReference type="InterPro" id="IPR026902">
    <property type="entry name" value="RnfC_N"/>
</dbReference>
<feature type="binding site" evidence="8">
    <location>
        <position position="386"/>
    </location>
    <ligand>
        <name>[4Fe-4S] cluster</name>
        <dbReference type="ChEBI" id="CHEBI:49883"/>
        <label>1</label>
    </ligand>
</feature>
<feature type="binding site" evidence="8">
    <location>
        <position position="428"/>
    </location>
    <ligand>
        <name>[4Fe-4S] cluster</name>
        <dbReference type="ChEBI" id="CHEBI:49883"/>
        <label>2</label>
    </ligand>
</feature>
<comment type="caution">
    <text evidence="11">The sequence shown here is derived from an EMBL/GenBank/DDBJ whole genome shotgun (WGS) entry which is preliminary data.</text>
</comment>
<accession>A0ABT3ABG3</accession>
<evidence type="ECO:0000256" key="9">
    <source>
        <dbReference type="SAM" id="MobiDB-lite"/>
    </source>
</evidence>
<evidence type="ECO:0000259" key="10">
    <source>
        <dbReference type="PROSITE" id="PS51379"/>
    </source>
</evidence>
<organism evidence="11 12">
    <name type="scientific">Fluctibacter corallii</name>
    <dbReference type="NCBI Taxonomy" id="2984329"/>
    <lineage>
        <taxon>Bacteria</taxon>
        <taxon>Pseudomonadati</taxon>
        <taxon>Pseudomonadota</taxon>
        <taxon>Gammaproteobacteria</taxon>
        <taxon>Alteromonadales</taxon>
        <taxon>Alteromonadaceae</taxon>
        <taxon>Fluctibacter</taxon>
    </lineage>
</organism>
<dbReference type="NCBIfam" id="TIGR01945">
    <property type="entry name" value="rnfC"/>
    <property type="match status" value="1"/>
</dbReference>
<sequence>MYNEFKTIIDRIKQGKLWRFRGGVHPDGRKSLSNTHEIADIAIPNRLYLPLKQHIGVEGVVSVAVGDHVLKGQKLTKSSNPFFVPVHAPTSGKIVGIEKHVSAHPSGIPEQTIIIEPDKKDTWAELKPLKNYDAFPKIKVLETICQAGIAGMGGAGFPTHLKASPKKGVEFLIINGVECEPYITADDRLMREHANQIRQGIDILAYLLSPQHIVIAIEDNKPEAVQALTEACSDSADISVCEIPTRYPAGGEKQLIQVLTNREVPHNGLPIDVGVIMQNVGTCFAIADAVLAGIPLIRRVVTITGEAIDRAGNAWVLLGTPISHLMSQAEYHAKRQSQQRMIMGGPMMGYTVASADVPVIKTTNCILVPTDKEMPPMGEEQPCIRCSACADACPAHLLPQQLYWHGKAKEYDKAQEYNLFDCIECGACAFVCPSEIPLVHYYRQAKADIRIQQEEADKAEKARERFEARKARLKREQEEREEKHRKAAEARRQAMDKTDSDAKDKIAAALARVKAKQSGSQEEAPKTANKPNDKVAAAIARAKAKKQAASESEANVSNTQNGGESNQPPSTNDKVAAAIARAKAKKAQRAEQENTSIDTNTSDEPQTSNTASDTQTEKQDRIAQAIARAKAKKAAKQQFERAENKSSSGSSTEGQGAEASMPVIKDEVPQPTDTAPLSESEARKQRVAAAIAKAKAKKAKAKEKQALKQADNLKQEPDSPAVSIENDINQQPSAESAPADPETIKKQKVAAAVARAKARKAAKDAEKLNEQNTKDS</sequence>
<keyword evidence="1 8" id="KW-0813">Transport</keyword>
<evidence type="ECO:0000256" key="6">
    <source>
        <dbReference type="ARBA" id="ARBA00023004"/>
    </source>
</evidence>
<evidence type="ECO:0000313" key="12">
    <source>
        <dbReference type="Proteomes" id="UP001652504"/>
    </source>
</evidence>
<keyword evidence="6 8" id="KW-0408">Iron</keyword>
<keyword evidence="2 8" id="KW-0004">4Fe-4S</keyword>
<feature type="compositionally biased region" description="Basic and acidic residues" evidence="9">
    <location>
        <begin position="761"/>
        <end position="776"/>
    </location>
</feature>
<evidence type="ECO:0000256" key="3">
    <source>
        <dbReference type="ARBA" id="ARBA00022723"/>
    </source>
</evidence>
<feature type="compositionally biased region" description="Polar residues" evidence="9">
    <location>
        <begin position="550"/>
        <end position="573"/>
    </location>
</feature>
<dbReference type="PROSITE" id="PS51379">
    <property type="entry name" value="4FE4S_FER_2"/>
    <property type="match status" value="2"/>
</dbReference>
<keyword evidence="12" id="KW-1185">Reference proteome</keyword>
<reference evidence="11 12" key="1">
    <citation type="submission" date="2022-10" db="EMBL/GenBank/DDBJ databases">
        <title>Aestuariibacter sp. AA17 isolated from Montipora capitata coral fragment.</title>
        <authorList>
            <person name="Emsley S.A."/>
            <person name="Pfannmuller K.M."/>
            <person name="Loughran R.M."/>
            <person name="Shlafstein M."/>
            <person name="Papke E."/>
            <person name="Saw J.H."/>
            <person name="Ushijima B."/>
            <person name="Videau P."/>
        </authorList>
    </citation>
    <scope>NUCLEOTIDE SEQUENCE [LARGE SCALE GENOMIC DNA]</scope>
    <source>
        <strain evidence="11 12">AA17</strain>
    </source>
</reference>
<evidence type="ECO:0000256" key="4">
    <source>
        <dbReference type="ARBA" id="ARBA00022737"/>
    </source>
</evidence>
<feature type="compositionally biased region" description="Basic and acidic residues" evidence="9">
    <location>
        <begin position="471"/>
        <end position="506"/>
    </location>
</feature>
<dbReference type="PROSITE" id="PS00198">
    <property type="entry name" value="4FE4S_FER_1"/>
    <property type="match status" value="1"/>
</dbReference>
<dbReference type="EC" id="7.-.-.-" evidence="8"/>
<keyword evidence="8" id="KW-0997">Cell inner membrane</keyword>
<feature type="binding site" evidence="8">
    <location>
        <position position="432"/>
    </location>
    <ligand>
        <name>[4Fe-4S] cluster</name>
        <dbReference type="ChEBI" id="CHEBI:49883"/>
        <label>1</label>
    </ligand>
</feature>
<dbReference type="EMBL" id="JAOWKX010000006">
    <property type="protein sequence ID" value="MCV2885622.1"/>
    <property type="molecule type" value="Genomic_DNA"/>
</dbReference>
<comment type="cofactor">
    <cofactor evidence="8">
        <name>[4Fe-4S] cluster</name>
        <dbReference type="ChEBI" id="CHEBI:49883"/>
    </cofactor>
    <text evidence="8">Binds 2 [4Fe-4S] clusters per subunit.</text>
</comment>
<dbReference type="PANTHER" id="PTHR43034:SF2">
    <property type="entry name" value="ION-TRANSLOCATING OXIDOREDUCTASE COMPLEX SUBUNIT C"/>
    <property type="match status" value="1"/>
</dbReference>
<evidence type="ECO:0000256" key="2">
    <source>
        <dbReference type="ARBA" id="ARBA00022485"/>
    </source>
</evidence>